<dbReference type="PANTHER" id="PTHR43108">
    <property type="entry name" value="N-ACETYLGLUCOSAMINE-6-SULFATASE FAMILY MEMBER"/>
    <property type="match status" value="1"/>
</dbReference>
<dbReference type="GO" id="GO:0008449">
    <property type="term" value="F:N-acetylglucosamine-6-sulfatase activity"/>
    <property type="evidence" value="ECO:0007669"/>
    <property type="project" value="TreeGrafter"/>
</dbReference>
<protein>
    <submittedName>
        <fullName evidence="3">Uncharacterized protein</fullName>
    </submittedName>
</protein>
<accession>A0A7R9DN10</accession>
<dbReference type="GO" id="GO:0005539">
    <property type="term" value="F:glycosaminoglycan binding"/>
    <property type="evidence" value="ECO:0007669"/>
    <property type="project" value="TreeGrafter"/>
</dbReference>
<proteinExistence type="inferred from homology"/>
<reference evidence="3" key="1">
    <citation type="submission" date="2020-11" db="EMBL/GenBank/DDBJ databases">
        <authorList>
            <person name="Tran Van P."/>
        </authorList>
    </citation>
    <scope>NUCLEOTIDE SEQUENCE</scope>
</reference>
<evidence type="ECO:0000256" key="2">
    <source>
        <dbReference type="SAM" id="MobiDB-lite"/>
    </source>
</evidence>
<name>A0A7R9DN10_TIMPO</name>
<feature type="region of interest" description="Disordered" evidence="2">
    <location>
        <begin position="167"/>
        <end position="193"/>
    </location>
</feature>
<gene>
    <name evidence="3" type="ORF">TPSB3V08_LOCUS11330</name>
</gene>
<sequence>MNANNNTYSCLRTINATHNFLYCEFVTGLITFYNLRIDPFEQWNRVHSLTKEELSYLSDQLTQLRACRGTKQCTVGGASHSQMSLAQHLMSSSHQIHTNRYKKRKYPLSRSDKDKTKGMKFLKSMLAVTRINRIRNKDVWPRAGLQGVREIVEEARTLEKAKGMAESMEEQRATAEETFPPVPATIKSRVNAT</sequence>
<evidence type="ECO:0000256" key="1">
    <source>
        <dbReference type="ARBA" id="ARBA00008779"/>
    </source>
</evidence>
<dbReference type="AlphaFoldDB" id="A0A7R9DN10"/>
<evidence type="ECO:0000313" key="3">
    <source>
        <dbReference type="EMBL" id="CAD7416828.1"/>
    </source>
</evidence>
<dbReference type="PANTHER" id="PTHR43108:SF16">
    <property type="entry name" value="EXTRACELLULAR SULFATASE SULF-1 HOMOLOG"/>
    <property type="match status" value="1"/>
</dbReference>
<organism evidence="3">
    <name type="scientific">Timema poppense</name>
    <name type="common">Walking stick</name>
    <dbReference type="NCBI Taxonomy" id="170557"/>
    <lineage>
        <taxon>Eukaryota</taxon>
        <taxon>Metazoa</taxon>
        <taxon>Ecdysozoa</taxon>
        <taxon>Arthropoda</taxon>
        <taxon>Hexapoda</taxon>
        <taxon>Insecta</taxon>
        <taxon>Pterygota</taxon>
        <taxon>Neoptera</taxon>
        <taxon>Polyneoptera</taxon>
        <taxon>Phasmatodea</taxon>
        <taxon>Timematodea</taxon>
        <taxon>Timematoidea</taxon>
        <taxon>Timematidae</taxon>
        <taxon>Timema</taxon>
    </lineage>
</organism>
<comment type="similarity">
    <text evidence="1">Belongs to the sulfatase family.</text>
</comment>
<dbReference type="EMBL" id="OD012012">
    <property type="protein sequence ID" value="CAD7416828.1"/>
    <property type="molecule type" value="Genomic_DNA"/>
</dbReference>